<feature type="non-terminal residue" evidence="2">
    <location>
        <position position="1"/>
    </location>
</feature>
<proteinExistence type="predicted"/>
<keyword evidence="1" id="KW-1133">Transmembrane helix</keyword>
<dbReference type="AlphaFoldDB" id="A0A0V0GSU4"/>
<sequence length="71" mass="8125">GRLISVYNSPVQNINCLISIEENDLLSPYIVSHRKLVFSVKSGLNSIFYMVFEPTLSLLLLYPMVYCPHYA</sequence>
<protein>
    <submittedName>
        <fullName evidence="2">Putative ovule protein</fullName>
    </submittedName>
</protein>
<keyword evidence="1" id="KW-0472">Membrane</keyword>
<evidence type="ECO:0000256" key="1">
    <source>
        <dbReference type="SAM" id="Phobius"/>
    </source>
</evidence>
<accession>A0A0V0GSU4</accession>
<organism evidence="2">
    <name type="scientific">Solanum chacoense</name>
    <name type="common">Chaco potato</name>
    <dbReference type="NCBI Taxonomy" id="4108"/>
    <lineage>
        <taxon>Eukaryota</taxon>
        <taxon>Viridiplantae</taxon>
        <taxon>Streptophyta</taxon>
        <taxon>Embryophyta</taxon>
        <taxon>Tracheophyta</taxon>
        <taxon>Spermatophyta</taxon>
        <taxon>Magnoliopsida</taxon>
        <taxon>eudicotyledons</taxon>
        <taxon>Gunneridae</taxon>
        <taxon>Pentapetalae</taxon>
        <taxon>asterids</taxon>
        <taxon>lamiids</taxon>
        <taxon>Solanales</taxon>
        <taxon>Solanaceae</taxon>
        <taxon>Solanoideae</taxon>
        <taxon>Solaneae</taxon>
        <taxon>Solanum</taxon>
    </lineage>
</organism>
<feature type="transmembrane region" description="Helical" evidence="1">
    <location>
        <begin position="47"/>
        <end position="67"/>
    </location>
</feature>
<reference evidence="2" key="1">
    <citation type="submission" date="2015-12" db="EMBL/GenBank/DDBJ databases">
        <title>Gene expression during late stages of embryo sac development: a critical building block for successful pollen-pistil interactions.</title>
        <authorList>
            <person name="Liu Y."/>
            <person name="Joly V."/>
            <person name="Sabar M."/>
            <person name="Matton D.P."/>
        </authorList>
    </citation>
    <scope>NUCLEOTIDE SEQUENCE</scope>
</reference>
<name>A0A0V0GSU4_SOLCH</name>
<dbReference type="EMBL" id="GEDG01031687">
    <property type="protein sequence ID" value="JAP11237.1"/>
    <property type="molecule type" value="Transcribed_RNA"/>
</dbReference>
<keyword evidence="1" id="KW-0812">Transmembrane</keyword>
<evidence type="ECO:0000313" key="2">
    <source>
        <dbReference type="EMBL" id="JAP11237.1"/>
    </source>
</evidence>